<reference evidence="12 13" key="1">
    <citation type="journal article" date="2011" name="Proc. Natl. Acad. Sci. U.S.A.">
        <title>Evolutionary erosion of yeast sex chromosomes by mating-type switching accidents.</title>
        <authorList>
            <person name="Gordon J.L."/>
            <person name="Armisen D."/>
            <person name="Proux-Wera E."/>
            <person name="Oheigeartaigh S.S."/>
            <person name="Byrne K.P."/>
            <person name="Wolfe K.H."/>
        </authorList>
    </citation>
    <scope>NUCLEOTIDE SEQUENCE [LARGE SCALE GENOMIC DNA]</scope>
    <source>
        <strain evidence="13">ATCC MYA-139 / BCRC 22969 / CBS 8797 / CCRC 22969 / KCTC 17520 / NBRC 10181 / NCYC 3082</strain>
    </source>
</reference>
<dbReference type="HOGENOM" id="CLU_117280_0_0_1"/>
<evidence type="ECO:0000256" key="3">
    <source>
        <dbReference type="ARBA" id="ARBA00022618"/>
    </source>
</evidence>
<evidence type="ECO:0000256" key="11">
    <source>
        <dbReference type="SAM" id="MobiDB-lite"/>
    </source>
</evidence>
<dbReference type="eggNOG" id="ENOG502RZTQ">
    <property type="taxonomic scope" value="Eukaryota"/>
</dbReference>
<keyword evidence="2 9" id="KW-0158">Chromosome</keyword>
<keyword evidence="8 9" id="KW-0137">Centromere</keyword>
<keyword evidence="7 9" id="KW-0131">Cell cycle</keyword>
<dbReference type="GO" id="GO:0005634">
    <property type="term" value="C:nucleus"/>
    <property type="evidence" value="ECO:0007669"/>
    <property type="project" value="UniProtKB-SubCell"/>
</dbReference>
<dbReference type="InterPro" id="IPR007128">
    <property type="entry name" value="PMF1/Nnf1"/>
</dbReference>
<evidence type="ECO:0000256" key="1">
    <source>
        <dbReference type="ARBA" id="ARBA00004629"/>
    </source>
</evidence>
<dbReference type="OMA" id="QGQMVDK"/>
<dbReference type="Pfam" id="PF03980">
    <property type="entry name" value="Nnf1"/>
    <property type="match status" value="1"/>
</dbReference>
<dbReference type="GO" id="GO:0000444">
    <property type="term" value="C:MIS12/MIND type complex"/>
    <property type="evidence" value="ECO:0007669"/>
    <property type="project" value="UniProtKB-UniRule"/>
</dbReference>
<comment type="subcellular location">
    <subcellularLocation>
        <location evidence="1 9">Chromosome</location>
        <location evidence="1 9">Centromere</location>
        <location evidence="1 9">Kinetochore</location>
    </subcellularLocation>
    <subcellularLocation>
        <location evidence="9">Nucleus</location>
    </subcellularLocation>
    <text evidence="9">Associated with the kinetochore.</text>
</comment>
<dbReference type="KEGG" id="kng:KNAG_0D01250"/>
<sequence>MDSGVKKPVPKIRYVRLNQVFNKALKQSLVKFQNIDKLSSCFPQFSKTAQGRTRLLNSQKQVSTFWEELGQREFNEILKEHNAEAKLNELDQLISEARERLNKKKSSQDRDTDSIEPEISIGSLTAQELLECNLYSQRKKAIRQIDKKLERIKTMNDSLESEMKQLQEEMERDSSEIRTTMKRFLGDRIRENPNPELRQSLDDMIREEKDYFP</sequence>
<keyword evidence="6 9" id="KW-0539">Nucleus</keyword>
<keyword evidence="5 9" id="KW-0995">Kinetochore</keyword>
<evidence type="ECO:0000256" key="8">
    <source>
        <dbReference type="ARBA" id="ARBA00023328"/>
    </source>
</evidence>
<evidence type="ECO:0000256" key="5">
    <source>
        <dbReference type="ARBA" id="ARBA00022838"/>
    </source>
</evidence>
<accession>J7RXP8</accession>
<dbReference type="RefSeq" id="XP_022464123.1">
    <property type="nucleotide sequence ID" value="XM_022607537.1"/>
</dbReference>
<keyword evidence="3 9" id="KW-0132">Cell division</keyword>
<name>J7RXP8_HUIN7</name>
<evidence type="ECO:0000256" key="10">
    <source>
        <dbReference type="SAM" id="Coils"/>
    </source>
</evidence>
<dbReference type="PIRSF" id="PIRSF027153">
    <property type="entry name" value="Nnf1p"/>
    <property type="match status" value="1"/>
</dbReference>
<gene>
    <name evidence="12" type="primary">KNAG0D01250</name>
    <name evidence="12" type="ordered locus">KNAG_0D01250</name>
</gene>
<protein>
    <recommendedName>
        <fullName evidence="9">Kinetochore-associated protein</fullName>
    </recommendedName>
</protein>
<feature type="coiled-coil region" evidence="10">
    <location>
        <begin position="142"/>
        <end position="183"/>
    </location>
</feature>
<dbReference type="InterPro" id="IPR016851">
    <property type="entry name" value="Nnf1"/>
</dbReference>
<feature type="coiled-coil region" evidence="10">
    <location>
        <begin position="80"/>
        <end position="107"/>
    </location>
</feature>
<proteinExistence type="predicted"/>
<evidence type="ECO:0000313" key="13">
    <source>
        <dbReference type="Proteomes" id="UP000006310"/>
    </source>
</evidence>
<evidence type="ECO:0000256" key="9">
    <source>
        <dbReference type="PIRNR" id="PIRNR027153"/>
    </source>
</evidence>
<dbReference type="EMBL" id="HE978317">
    <property type="protein sequence ID" value="CCK69877.1"/>
    <property type="molecule type" value="Genomic_DNA"/>
</dbReference>
<dbReference type="PANTHER" id="PTHR15459">
    <property type="entry name" value="POLYAMINE-MODULATED FACTOR 1"/>
    <property type="match status" value="1"/>
</dbReference>
<dbReference type="PANTHER" id="PTHR15459:SF3">
    <property type="entry name" value="POLYAMINE-MODULATED FACTOR 1"/>
    <property type="match status" value="1"/>
</dbReference>
<evidence type="ECO:0000256" key="2">
    <source>
        <dbReference type="ARBA" id="ARBA00022454"/>
    </source>
</evidence>
<keyword evidence="10" id="KW-0175">Coiled coil</keyword>
<dbReference type="Proteomes" id="UP000006310">
    <property type="component" value="Chromosome 4"/>
</dbReference>
<evidence type="ECO:0000256" key="4">
    <source>
        <dbReference type="ARBA" id="ARBA00022776"/>
    </source>
</evidence>
<evidence type="ECO:0000256" key="7">
    <source>
        <dbReference type="ARBA" id="ARBA00023306"/>
    </source>
</evidence>
<dbReference type="GO" id="GO:0007059">
    <property type="term" value="P:chromosome segregation"/>
    <property type="evidence" value="ECO:0007669"/>
    <property type="project" value="UniProtKB-UniRule"/>
</dbReference>
<organism evidence="12 13">
    <name type="scientific">Huiozyma naganishii (strain ATCC MYA-139 / BCRC 22969 / CBS 8797 / KCTC 17520 / NBRC 10181 / NCYC 3082 / Yp74L-3)</name>
    <name type="common">Yeast</name>
    <name type="synonym">Kazachstania naganishii</name>
    <dbReference type="NCBI Taxonomy" id="1071383"/>
    <lineage>
        <taxon>Eukaryota</taxon>
        <taxon>Fungi</taxon>
        <taxon>Dikarya</taxon>
        <taxon>Ascomycota</taxon>
        <taxon>Saccharomycotina</taxon>
        <taxon>Saccharomycetes</taxon>
        <taxon>Saccharomycetales</taxon>
        <taxon>Saccharomycetaceae</taxon>
        <taxon>Huiozyma</taxon>
    </lineage>
</organism>
<dbReference type="GO" id="GO:0051301">
    <property type="term" value="P:cell division"/>
    <property type="evidence" value="ECO:0007669"/>
    <property type="project" value="UniProtKB-UniRule"/>
</dbReference>
<keyword evidence="13" id="KW-1185">Reference proteome</keyword>
<dbReference type="OrthoDB" id="18453at2759"/>
<dbReference type="AlphaFoldDB" id="J7RXP8"/>
<feature type="region of interest" description="Disordered" evidence="11">
    <location>
        <begin position="186"/>
        <end position="213"/>
    </location>
</feature>
<dbReference type="GeneID" id="34525566"/>
<keyword evidence="4 9" id="KW-0498">Mitosis</keyword>
<evidence type="ECO:0000313" key="12">
    <source>
        <dbReference type="EMBL" id="CCK69877.1"/>
    </source>
</evidence>
<reference evidence="13" key="2">
    <citation type="submission" date="2012-08" db="EMBL/GenBank/DDBJ databases">
        <title>Genome sequence of Kazachstania naganishii.</title>
        <authorList>
            <person name="Gordon J.L."/>
            <person name="Armisen D."/>
            <person name="Proux-Wera E."/>
            <person name="OhEigeartaigh S.S."/>
            <person name="Byrne K.P."/>
            <person name="Wolfe K.H."/>
        </authorList>
    </citation>
    <scope>NUCLEOTIDE SEQUENCE [LARGE SCALE GENOMIC DNA]</scope>
    <source>
        <strain evidence="13">ATCC MYA-139 / BCRC 22969 / CBS 8797 / CCRC 22969 / KCTC 17520 / NBRC 10181 / NCYC 3082</strain>
    </source>
</reference>
<evidence type="ECO:0000256" key="6">
    <source>
        <dbReference type="ARBA" id="ARBA00023242"/>
    </source>
</evidence>